<accession>M5G175</accession>
<feature type="non-terminal residue" evidence="1">
    <location>
        <position position="138"/>
    </location>
</feature>
<name>M5G175_DACPD</name>
<dbReference type="STRING" id="1858805.M5G175"/>
<evidence type="ECO:0000313" key="2">
    <source>
        <dbReference type="Proteomes" id="UP000030653"/>
    </source>
</evidence>
<gene>
    <name evidence="1" type="ORF">DACRYDRAFT_34940</name>
</gene>
<dbReference type="Proteomes" id="UP000030653">
    <property type="component" value="Unassembled WGS sequence"/>
</dbReference>
<dbReference type="GeneID" id="63689452"/>
<dbReference type="RefSeq" id="XP_040628827.1">
    <property type="nucleotide sequence ID" value="XM_040774390.1"/>
</dbReference>
<sequence>SALDKYNDLTKKLNTPCPILMYNTVISMMWVSDLTILQYSRNNVQCTAWADKLVRSMTVKWLLVQCAKEKMCQLDVKVRRLWTAVHNEPHALQETISREASAWCSLLTVEMCCHLEKREAVDLLLHGCIQQIFALPGF</sequence>
<evidence type="ECO:0000313" key="1">
    <source>
        <dbReference type="EMBL" id="EJU01930.1"/>
    </source>
</evidence>
<proteinExistence type="predicted"/>
<dbReference type="EMBL" id="JH795863">
    <property type="protein sequence ID" value="EJU01930.1"/>
    <property type="molecule type" value="Genomic_DNA"/>
</dbReference>
<dbReference type="OrthoDB" id="2676448at2759"/>
<dbReference type="AlphaFoldDB" id="M5G175"/>
<protein>
    <submittedName>
        <fullName evidence="1">Uncharacterized protein</fullName>
    </submittedName>
</protein>
<organism evidence="1 2">
    <name type="scientific">Dacryopinax primogenitus (strain DJM 731)</name>
    <name type="common">Brown rot fungus</name>
    <dbReference type="NCBI Taxonomy" id="1858805"/>
    <lineage>
        <taxon>Eukaryota</taxon>
        <taxon>Fungi</taxon>
        <taxon>Dikarya</taxon>
        <taxon>Basidiomycota</taxon>
        <taxon>Agaricomycotina</taxon>
        <taxon>Dacrymycetes</taxon>
        <taxon>Dacrymycetales</taxon>
        <taxon>Dacrymycetaceae</taxon>
        <taxon>Dacryopinax</taxon>
    </lineage>
</organism>
<keyword evidence="2" id="KW-1185">Reference proteome</keyword>
<dbReference type="HOGENOM" id="CLU_013084_5_0_1"/>
<reference evidence="1 2" key="1">
    <citation type="journal article" date="2012" name="Science">
        <title>The Paleozoic origin of enzymatic lignin decomposition reconstructed from 31 fungal genomes.</title>
        <authorList>
            <person name="Floudas D."/>
            <person name="Binder M."/>
            <person name="Riley R."/>
            <person name="Barry K."/>
            <person name="Blanchette R.A."/>
            <person name="Henrissat B."/>
            <person name="Martinez A.T."/>
            <person name="Otillar R."/>
            <person name="Spatafora J.W."/>
            <person name="Yadav J.S."/>
            <person name="Aerts A."/>
            <person name="Benoit I."/>
            <person name="Boyd A."/>
            <person name="Carlson A."/>
            <person name="Copeland A."/>
            <person name="Coutinho P.M."/>
            <person name="de Vries R.P."/>
            <person name="Ferreira P."/>
            <person name="Findley K."/>
            <person name="Foster B."/>
            <person name="Gaskell J."/>
            <person name="Glotzer D."/>
            <person name="Gorecki P."/>
            <person name="Heitman J."/>
            <person name="Hesse C."/>
            <person name="Hori C."/>
            <person name="Igarashi K."/>
            <person name="Jurgens J.A."/>
            <person name="Kallen N."/>
            <person name="Kersten P."/>
            <person name="Kohler A."/>
            <person name="Kuees U."/>
            <person name="Kumar T.K.A."/>
            <person name="Kuo A."/>
            <person name="LaButti K."/>
            <person name="Larrondo L.F."/>
            <person name="Lindquist E."/>
            <person name="Ling A."/>
            <person name="Lombard V."/>
            <person name="Lucas S."/>
            <person name="Lundell T."/>
            <person name="Martin R."/>
            <person name="McLaughlin D.J."/>
            <person name="Morgenstern I."/>
            <person name="Morin E."/>
            <person name="Murat C."/>
            <person name="Nagy L.G."/>
            <person name="Nolan M."/>
            <person name="Ohm R.A."/>
            <person name="Patyshakuliyeva A."/>
            <person name="Rokas A."/>
            <person name="Ruiz-Duenas F.J."/>
            <person name="Sabat G."/>
            <person name="Salamov A."/>
            <person name="Samejima M."/>
            <person name="Schmutz J."/>
            <person name="Slot J.C."/>
            <person name="St John F."/>
            <person name="Stenlid J."/>
            <person name="Sun H."/>
            <person name="Sun S."/>
            <person name="Syed K."/>
            <person name="Tsang A."/>
            <person name="Wiebenga A."/>
            <person name="Young D."/>
            <person name="Pisabarro A."/>
            <person name="Eastwood D.C."/>
            <person name="Martin F."/>
            <person name="Cullen D."/>
            <person name="Grigoriev I.V."/>
            <person name="Hibbett D.S."/>
        </authorList>
    </citation>
    <scope>NUCLEOTIDE SEQUENCE [LARGE SCALE GENOMIC DNA]</scope>
    <source>
        <strain evidence="1 2">DJM-731 SS1</strain>
    </source>
</reference>
<feature type="non-terminal residue" evidence="1">
    <location>
        <position position="1"/>
    </location>
</feature>